<dbReference type="SUPFAM" id="SSF52096">
    <property type="entry name" value="ClpP/crotonase"/>
    <property type="match status" value="1"/>
</dbReference>
<dbReference type="InterPro" id="IPR001753">
    <property type="entry name" value="Enoyl-CoA_hydra/iso"/>
</dbReference>
<dbReference type="CDD" id="cd06558">
    <property type="entry name" value="crotonase-like"/>
    <property type="match status" value="1"/>
</dbReference>
<dbReference type="Gene3D" id="3.90.226.10">
    <property type="entry name" value="2-enoyl-CoA Hydratase, Chain A, domain 1"/>
    <property type="match status" value="1"/>
</dbReference>
<protein>
    <submittedName>
        <fullName evidence="1">Enoyl-CoA hydratase/isomerase family protein</fullName>
    </submittedName>
</protein>
<dbReference type="PANTHER" id="PTHR43459">
    <property type="entry name" value="ENOYL-COA HYDRATASE"/>
    <property type="match status" value="1"/>
</dbReference>
<dbReference type="PANTHER" id="PTHR43459:SF3">
    <property type="entry name" value="ENOYL-COA HYDRATASE ECHA15 (ENOYL HYDRASE) (UNSATURATED ACYL-COA HYDRATASE) (CROTONASE)-RELATED"/>
    <property type="match status" value="1"/>
</dbReference>
<dbReference type="Proteomes" id="UP001479933">
    <property type="component" value="Chromosome"/>
</dbReference>
<gene>
    <name evidence="1" type="ORF">RVF87_17760</name>
</gene>
<organism evidence="1 2">
    <name type="scientific">Gordonia hydrophobica</name>
    <dbReference type="NCBI Taxonomy" id="40516"/>
    <lineage>
        <taxon>Bacteria</taxon>
        <taxon>Bacillati</taxon>
        <taxon>Actinomycetota</taxon>
        <taxon>Actinomycetes</taxon>
        <taxon>Mycobacteriales</taxon>
        <taxon>Gordoniaceae</taxon>
        <taxon>Gordonia</taxon>
    </lineage>
</organism>
<name>A0ABZ2TZN5_9ACTN</name>
<reference evidence="1 2" key="1">
    <citation type="journal article" date="2023" name="Virus Evol.">
        <title>Computational host range prediction-The good, the bad, and the ugly.</title>
        <authorList>
            <person name="Howell A.A."/>
            <person name="Versoza C.J."/>
            <person name="Pfeifer S.P."/>
        </authorList>
    </citation>
    <scope>NUCLEOTIDE SEQUENCE [LARGE SCALE GENOMIC DNA]</scope>
    <source>
        <strain evidence="1 2">1610/1b</strain>
    </source>
</reference>
<evidence type="ECO:0000313" key="2">
    <source>
        <dbReference type="Proteomes" id="UP001479933"/>
    </source>
</evidence>
<dbReference type="Pfam" id="PF00378">
    <property type="entry name" value="ECH_1"/>
    <property type="match status" value="1"/>
</dbReference>
<dbReference type="RefSeq" id="WP_066172063.1">
    <property type="nucleotide sequence ID" value="NZ_CP136137.1"/>
</dbReference>
<dbReference type="InterPro" id="IPR029045">
    <property type="entry name" value="ClpP/crotonase-like_dom_sf"/>
</dbReference>
<keyword evidence="2" id="KW-1185">Reference proteome</keyword>
<proteinExistence type="predicted"/>
<dbReference type="EMBL" id="CP136137">
    <property type="protein sequence ID" value="WYY06876.1"/>
    <property type="molecule type" value="Genomic_DNA"/>
</dbReference>
<sequence length="264" mass="28190">MDNPACPELLIESRGPIRIVTLNRPEAFNATSEPLHDALVAVWRYLAEDVDARAIVLTGAGKAFSAGGDFHHFVELWDDKPARRKEIDSAGHLVREMLECPLPIVAAVNGPAVGLGASLAACSDIVLIAESAYLSDPHVGVGLTAADGGAPTWPLLMSMLRAKEYLLTSARIPAAQAVEVGLANRVVADGTVVDEAIALAEKIAAAPPQAVQSTKRALNIHLKRAVTGVIEYALTEEYASFDTPEHRALVESFLERSKNKSTRE</sequence>
<evidence type="ECO:0000313" key="1">
    <source>
        <dbReference type="EMBL" id="WYY06876.1"/>
    </source>
</evidence>
<accession>A0ABZ2TZN5</accession>